<evidence type="ECO:0000313" key="2">
    <source>
        <dbReference type="Proteomes" id="UP000308836"/>
    </source>
</evidence>
<dbReference type="Proteomes" id="UP000308836">
    <property type="component" value="Unassembled WGS sequence"/>
</dbReference>
<protein>
    <submittedName>
        <fullName evidence="1">Uncharacterized protein</fullName>
    </submittedName>
</protein>
<dbReference type="EMBL" id="SRYG01000005">
    <property type="protein sequence ID" value="TGY66571.1"/>
    <property type="molecule type" value="Genomic_DNA"/>
</dbReference>
<evidence type="ECO:0000313" key="1">
    <source>
        <dbReference type="EMBL" id="TGY66571.1"/>
    </source>
</evidence>
<sequence>MLKNFYYVDAFVDGQEKTPYYIPQFILSNRNAPLGYPFIYGCDFRYDGLYLHRLTNPNDRFSIPYSEIKWIDLYVVRRRWGTTILTMMIPCFDFDLIVHTEHDEYEIEFPAFFGFLEVMERLRAENIYVMDVLDVFKRFPDQEAFKSYFGSYFEKNYHTIAQEHGLDDPRIGFKKTSW</sequence>
<keyword evidence="2" id="KW-1185">Reference proteome</keyword>
<organism evidence="1 2">
    <name type="scientific">Dubosiella muris</name>
    <dbReference type="NCBI Taxonomy" id="3038133"/>
    <lineage>
        <taxon>Bacteria</taxon>
        <taxon>Bacillati</taxon>
        <taxon>Bacillota</taxon>
        <taxon>Erysipelotrichia</taxon>
        <taxon>Erysipelotrichales</taxon>
        <taxon>Erysipelotrichaceae</taxon>
        <taxon>Dubosiella</taxon>
    </lineage>
</organism>
<reference evidence="1" key="1">
    <citation type="submission" date="2019-04" db="EMBL/GenBank/DDBJ databases">
        <title>Microbes associate with the intestines of laboratory mice.</title>
        <authorList>
            <person name="Navarre W."/>
            <person name="Wong E."/>
            <person name="Huang K."/>
            <person name="Tropini C."/>
            <person name="Ng K."/>
            <person name="Yu B."/>
        </authorList>
    </citation>
    <scope>NUCLEOTIDE SEQUENCE</scope>
    <source>
        <strain evidence="1">NM09_H32</strain>
    </source>
</reference>
<proteinExistence type="predicted"/>
<accession>A0AC61RA36</accession>
<comment type="caution">
    <text evidence="1">The sequence shown here is derived from an EMBL/GenBank/DDBJ whole genome shotgun (WGS) entry which is preliminary data.</text>
</comment>
<gene>
    <name evidence="1" type="ORF">E5336_03300</name>
</gene>
<name>A0AC61RA36_9FIRM</name>